<keyword evidence="1 2" id="KW-0732">Signal</keyword>
<dbReference type="PANTHER" id="PTHR47976">
    <property type="entry name" value="G-TYPE LECTIN S-RECEPTOR-LIKE SERINE/THREONINE-PROTEIN KINASE SD2-5"/>
    <property type="match status" value="1"/>
</dbReference>
<proteinExistence type="predicted"/>
<dbReference type="AlphaFoldDB" id="A0AAV3P5Q5"/>
<gene>
    <name evidence="3" type="ORF">LIER_06804</name>
</gene>
<dbReference type="SUPFAM" id="SSF51110">
    <property type="entry name" value="alpha-D-mannose-specific plant lectins"/>
    <property type="match status" value="1"/>
</dbReference>
<dbReference type="EMBL" id="BAABME010001012">
    <property type="protein sequence ID" value="GAA0146992.1"/>
    <property type="molecule type" value="Genomic_DNA"/>
</dbReference>
<organism evidence="3 4">
    <name type="scientific">Lithospermum erythrorhizon</name>
    <name type="common">Purple gromwell</name>
    <name type="synonym">Lithospermum officinale var. erythrorhizon</name>
    <dbReference type="NCBI Taxonomy" id="34254"/>
    <lineage>
        <taxon>Eukaryota</taxon>
        <taxon>Viridiplantae</taxon>
        <taxon>Streptophyta</taxon>
        <taxon>Embryophyta</taxon>
        <taxon>Tracheophyta</taxon>
        <taxon>Spermatophyta</taxon>
        <taxon>Magnoliopsida</taxon>
        <taxon>eudicotyledons</taxon>
        <taxon>Gunneridae</taxon>
        <taxon>Pentapetalae</taxon>
        <taxon>asterids</taxon>
        <taxon>lamiids</taxon>
        <taxon>Boraginales</taxon>
        <taxon>Boraginaceae</taxon>
        <taxon>Boraginoideae</taxon>
        <taxon>Lithospermeae</taxon>
        <taxon>Lithospermum</taxon>
    </lineage>
</organism>
<sequence>MVAFLLLLFLFSFDEVKAQENYSNSLSIDARQWQFCALYLEQKITWQSFNYPTDTLLPGQCLSADQQLFSRASESDYSRGIFRLKMKNDGNLCQYPIDTEDAWYHSNFSSFTDVLGNKVTLNLEANGNLYLFNSTHNIKKVTPREYPNSTTIYLMRLDVDGIFKVYSLSLDKGNWFKVWSSTDDGCPPKGHCGRNGFCALMDALPGFDYIHKGKESSGCERNFTAASCKAIDPTISYIMRRLENTVWENDRYASLKANTVEDCELFRDEECRKQRLPLRFGRRDEKDSNIALIKMGVPTSIGAQTPAGRTLSNSQKVVAVKKLENELADGKREFQTEMKVIGKTHHMYSWNTAK</sequence>
<feature type="signal peptide" evidence="2">
    <location>
        <begin position="1"/>
        <end position="18"/>
    </location>
</feature>
<dbReference type="PANTHER" id="PTHR47976:SF7">
    <property type="entry name" value="RECEPTOR-LIKE SERINE_THREONINE-PROTEIN KINASE"/>
    <property type="match status" value="1"/>
</dbReference>
<reference evidence="3 4" key="1">
    <citation type="submission" date="2024-01" db="EMBL/GenBank/DDBJ databases">
        <title>The complete chloroplast genome sequence of Lithospermum erythrorhizon: insights into the phylogenetic relationship among Boraginaceae species and the maternal lineages of purple gromwells.</title>
        <authorList>
            <person name="Okada T."/>
            <person name="Watanabe K."/>
        </authorList>
    </citation>
    <scope>NUCLEOTIDE SEQUENCE [LARGE SCALE GENOMIC DNA]</scope>
</reference>
<dbReference type="InterPro" id="IPR051343">
    <property type="entry name" value="G-type_lectin_kinases/EP1-like"/>
</dbReference>
<dbReference type="Gene3D" id="2.90.10.10">
    <property type="entry name" value="Bulb-type lectin domain"/>
    <property type="match status" value="1"/>
</dbReference>
<dbReference type="InterPro" id="IPR036426">
    <property type="entry name" value="Bulb-type_lectin_dom_sf"/>
</dbReference>
<evidence type="ECO:0000313" key="3">
    <source>
        <dbReference type="EMBL" id="GAA0146992.1"/>
    </source>
</evidence>
<evidence type="ECO:0000256" key="2">
    <source>
        <dbReference type="SAM" id="SignalP"/>
    </source>
</evidence>
<dbReference type="Gene3D" id="3.30.200.20">
    <property type="entry name" value="Phosphorylase Kinase, domain 1"/>
    <property type="match status" value="1"/>
</dbReference>
<dbReference type="FunFam" id="2.90.10.10:FF:000026">
    <property type="entry name" value="Serine/threonine-protein kinase"/>
    <property type="match status" value="1"/>
</dbReference>
<keyword evidence="4" id="KW-1185">Reference proteome</keyword>
<evidence type="ECO:0000313" key="4">
    <source>
        <dbReference type="Proteomes" id="UP001454036"/>
    </source>
</evidence>
<protein>
    <submittedName>
        <fullName evidence="3">Uncharacterized protein</fullName>
    </submittedName>
</protein>
<comment type="caution">
    <text evidence="3">The sequence shown here is derived from an EMBL/GenBank/DDBJ whole genome shotgun (WGS) entry which is preliminary data.</text>
</comment>
<name>A0AAV3P5Q5_LITER</name>
<accession>A0AAV3P5Q5</accession>
<feature type="chain" id="PRO_5043921021" evidence="2">
    <location>
        <begin position="19"/>
        <end position="354"/>
    </location>
</feature>
<evidence type="ECO:0000256" key="1">
    <source>
        <dbReference type="ARBA" id="ARBA00022729"/>
    </source>
</evidence>
<dbReference type="Proteomes" id="UP001454036">
    <property type="component" value="Unassembled WGS sequence"/>
</dbReference>